<organism evidence="1">
    <name type="scientific">uncultured Caudovirales phage</name>
    <dbReference type="NCBI Taxonomy" id="2100421"/>
    <lineage>
        <taxon>Viruses</taxon>
        <taxon>Duplodnaviria</taxon>
        <taxon>Heunggongvirae</taxon>
        <taxon>Uroviricota</taxon>
        <taxon>Caudoviricetes</taxon>
        <taxon>Peduoviridae</taxon>
        <taxon>Maltschvirus</taxon>
        <taxon>Maltschvirus maltsch</taxon>
    </lineage>
</organism>
<dbReference type="EMBL" id="LR796670">
    <property type="protein sequence ID" value="CAB4159515.1"/>
    <property type="molecule type" value="Genomic_DNA"/>
</dbReference>
<reference evidence="1" key="1">
    <citation type="submission" date="2020-04" db="EMBL/GenBank/DDBJ databases">
        <authorList>
            <person name="Chiriac C."/>
            <person name="Salcher M."/>
            <person name="Ghai R."/>
            <person name="Kavagutti S V."/>
        </authorList>
    </citation>
    <scope>NUCLEOTIDE SEQUENCE</scope>
</reference>
<protein>
    <submittedName>
        <fullName evidence="1">Uncharacterized protein</fullName>
    </submittedName>
</protein>
<accession>A0A6J5NQT0</accession>
<gene>
    <name evidence="1" type="ORF">UFOVP699_251</name>
</gene>
<evidence type="ECO:0000313" key="1">
    <source>
        <dbReference type="EMBL" id="CAB4159515.1"/>
    </source>
</evidence>
<sequence length="208" mass="23540">MEELDQEQPRDKTSELHSALPFMLQFPFDEYEVYLEERGKDFIQLGISPMLVNAMGDTGIVDSLNFIYYDGDSNVSILLTRSDVEWVAEESSKIKKLDSINAALEEGLNTKNLLLKVKAIKQGKKFTKELGCGSLLGIDLGEILHEFLNLEDAILQSKIKLNLQKLNESALKTTEFSEKQYRAVSAFLNFQLHYARIVLGIVIASKIY</sequence>
<proteinExistence type="predicted"/>
<name>A0A6J5NQT0_9CAUD</name>